<dbReference type="PATRIC" id="fig|1449976.3.peg.2423"/>
<dbReference type="AlphaFoldDB" id="W5WC63"/>
<dbReference type="RefSeq" id="WP_236650238.1">
    <property type="nucleotide sequence ID" value="NZ_CP007155.1"/>
</dbReference>
<evidence type="ECO:0000313" key="6">
    <source>
        <dbReference type="Proteomes" id="UP000019225"/>
    </source>
</evidence>
<dbReference type="GO" id="GO:0043565">
    <property type="term" value="F:sequence-specific DNA binding"/>
    <property type="evidence" value="ECO:0007669"/>
    <property type="project" value="InterPro"/>
</dbReference>
<name>W5WC63_9PSEU</name>
<dbReference type="KEGG" id="kal:KALB_2421"/>
<evidence type="ECO:0000256" key="3">
    <source>
        <dbReference type="ARBA" id="ARBA00023163"/>
    </source>
</evidence>
<dbReference type="InterPro" id="IPR009594">
    <property type="entry name" value="Tscrpt_reg_HTH_AraC_N"/>
</dbReference>
<evidence type="ECO:0000256" key="1">
    <source>
        <dbReference type="ARBA" id="ARBA00023015"/>
    </source>
</evidence>
<organism evidence="5 6">
    <name type="scientific">Kutzneria albida DSM 43870</name>
    <dbReference type="NCBI Taxonomy" id="1449976"/>
    <lineage>
        <taxon>Bacteria</taxon>
        <taxon>Bacillati</taxon>
        <taxon>Actinomycetota</taxon>
        <taxon>Actinomycetes</taxon>
        <taxon>Pseudonocardiales</taxon>
        <taxon>Pseudonocardiaceae</taxon>
        <taxon>Kutzneria</taxon>
    </lineage>
</organism>
<dbReference type="Pfam" id="PF06719">
    <property type="entry name" value="AraC_N"/>
    <property type="match status" value="1"/>
</dbReference>
<proteinExistence type="predicted"/>
<dbReference type="Pfam" id="PF12833">
    <property type="entry name" value="HTH_18"/>
    <property type="match status" value="1"/>
</dbReference>
<keyword evidence="2" id="KW-0238">DNA-binding</keyword>
<dbReference type="PANTHER" id="PTHR43436">
    <property type="entry name" value="ARAC-FAMILY TRANSCRIPTIONAL REGULATOR"/>
    <property type="match status" value="1"/>
</dbReference>
<keyword evidence="1" id="KW-0805">Transcription regulation</keyword>
<dbReference type="Gene3D" id="1.10.10.60">
    <property type="entry name" value="Homeodomain-like"/>
    <property type="match status" value="1"/>
</dbReference>
<dbReference type="SUPFAM" id="SSF46689">
    <property type="entry name" value="Homeodomain-like"/>
    <property type="match status" value="2"/>
</dbReference>
<evidence type="ECO:0000256" key="2">
    <source>
        <dbReference type="ARBA" id="ARBA00023125"/>
    </source>
</evidence>
<reference evidence="5 6" key="1">
    <citation type="journal article" date="2014" name="BMC Genomics">
        <title>Complete genome sequence of producer of the glycopeptide antibiotic Aculeximycin Kutzneria albida DSM 43870T, a representative of minor genus of Pseudonocardiaceae.</title>
        <authorList>
            <person name="Rebets Y."/>
            <person name="Tokovenko B."/>
            <person name="Lushchyk I."/>
            <person name="Ruckert C."/>
            <person name="Zaburannyi N."/>
            <person name="Bechthold A."/>
            <person name="Kalinowski J."/>
            <person name="Luzhetskyy A."/>
        </authorList>
    </citation>
    <scope>NUCLEOTIDE SEQUENCE [LARGE SCALE GENOMIC DNA]</scope>
    <source>
        <strain evidence="5">DSM 43870</strain>
    </source>
</reference>
<dbReference type="SMART" id="SM00342">
    <property type="entry name" value="HTH_ARAC"/>
    <property type="match status" value="1"/>
</dbReference>
<dbReference type="InterPro" id="IPR018062">
    <property type="entry name" value="HTH_AraC-typ_CS"/>
</dbReference>
<dbReference type="GO" id="GO:0003700">
    <property type="term" value="F:DNA-binding transcription factor activity"/>
    <property type="evidence" value="ECO:0007669"/>
    <property type="project" value="InterPro"/>
</dbReference>
<accession>W5WC63</accession>
<dbReference type="HOGENOM" id="CLU_000445_100_0_11"/>
<dbReference type="PANTHER" id="PTHR43436:SF1">
    <property type="entry name" value="TRANSCRIPTIONAL REGULATORY PROTEIN"/>
    <property type="match status" value="1"/>
</dbReference>
<dbReference type="InterPro" id="IPR009057">
    <property type="entry name" value="Homeodomain-like_sf"/>
</dbReference>
<dbReference type="InterPro" id="IPR018060">
    <property type="entry name" value="HTH_AraC"/>
</dbReference>
<dbReference type="PROSITE" id="PS01124">
    <property type="entry name" value="HTH_ARAC_FAMILY_2"/>
    <property type="match status" value="1"/>
</dbReference>
<feature type="domain" description="HTH araC/xylS-type" evidence="4">
    <location>
        <begin position="189"/>
        <end position="287"/>
    </location>
</feature>
<dbReference type="eggNOG" id="COG2207">
    <property type="taxonomic scope" value="Bacteria"/>
</dbReference>
<keyword evidence="6" id="KW-1185">Reference proteome</keyword>
<sequence>MRTLRELAECIARLSERTEHPAWVPGMTVFATPRVTHPLGDVTRPVLALIAQGAKRTVLADRVYDYQAGQYLIATVDLPVTAQITRASGSEPFLGLGLPLRETLIAQLLLETGAPRSADGPGTGIVTGDAEEELLDAVVRLLRLVERPQDFAVLAPGVEREIHWRLMTGPHGATIRRIGVADSRVSLVGQAVRWIGQRYDRTIRIADLAEAVGVSVPTLNRHFRAVTAMSPVQYQKHLRLQRARIQLLAAPEDIAAVGHAVGYDSPSQFSREYRRLFGAPPGRDALRLHAAAPGS</sequence>
<dbReference type="PROSITE" id="PS00041">
    <property type="entry name" value="HTH_ARAC_FAMILY_1"/>
    <property type="match status" value="1"/>
</dbReference>
<protein>
    <submittedName>
        <fullName evidence="5">AraC family transcription regulator</fullName>
    </submittedName>
</protein>
<evidence type="ECO:0000313" key="5">
    <source>
        <dbReference type="EMBL" id="AHH95789.1"/>
    </source>
</evidence>
<keyword evidence="3" id="KW-0804">Transcription</keyword>
<dbReference type="Proteomes" id="UP000019225">
    <property type="component" value="Chromosome"/>
</dbReference>
<gene>
    <name evidence="5" type="ORF">KALB_2421</name>
</gene>
<dbReference type="EMBL" id="CP007155">
    <property type="protein sequence ID" value="AHH95789.1"/>
    <property type="molecule type" value="Genomic_DNA"/>
</dbReference>
<dbReference type="STRING" id="1449976.KALB_2421"/>
<evidence type="ECO:0000259" key="4">
    <source>
        <dbReference type="PROSITE" id="PS01124"/>
    </source>
</evidence>